<dbReference type="RefSeq" id="WP_213887582.1">
    <property type="nucleotide sequence ID" value="NZ_JAGFNU010000001.1"/>
</dbReference>
<name>A0ABV5JAN0_9RHOB</name>
<comment type="caution">
    <text evidence="1">The sequence shown here is derived from an EMBL/GenBank/DDBJ whole genome shotgun (WGS) entry which is preliminary data.</text>
</comment>
<evidence type="ECO:0000313" key="1">
    <source>
        <dbReference type="EMBL" id="MFB9230522.1"/>
    </source>
</evidence>
<dbReference type="Proteomes" id="UP001589683">
    <property type="component" value="Unassembled WGS sequence"/>
</dbReference>
<dbReference type="EMBL" id="JBHMEA010000007">
    <property type="protein sequence ID" value="MFB9230522.1"/>
    <property type="molecule type" value="Genomic_DNA"/>
</dbReference>
<proteinExistence type="predicted"/>
<evidence type="ECO:0000313" key="2">
    <source>
        <dbReference type="Proteomes" id="UP001589683"/>
    </source>
</evidence>
<organism evidence="1 2">
    <name type="scientific">Pseudohalocynthiibacter aestuariivivens</name>
    <dbReference type="NCBI Taxonomy" id="1591409"/>
    <lineage>
        <taxon>Bacteria</taxon>
        <taxon>Pseudomonadati</taxon>
        <taxon>Pseudomonadota</taxon>
        <taxon>Alphaproteobacteria</taxon>
        <taxon>Rhodobacterales</taxon>
        <taxon>Paracoccaceae</taxon>
        <taxon>Pseudohalocynthiibacter</taxon>
    </lineage>
</organism>
<accession>A0ABV5JAN0</accession>
<keyword evidence="2" id="KW-1185">Reference proteome</keyword>
<protein>
    <submittedName>
        <fullName evidence="1">Uncharacterized protein</fullName>
    </submittedName>
</protein>
<gene>
    <name evidence="1" type="ORF">ACFFUT_01820</name>
</gene>
<reference evidence="1 2" key="1">
    <citation type="submission" date="2024-09" db="EMBL/GenBank/DDBJ databases">
        <authorList>
            <person name="Sun Q."/>
            <person name="Mori K."/>
        </authorList>
    </citation>
    <scope>NUCLEOTIDE SEQUENCE [LARGE SCALE GENOMIC DNA]</scope>
    <source>
        <strain evidence="1 2">CECT 8726</strain>
    </source>
</reference>
<sequence>MDTFQSRPDKDALRQNRSRLFALWGTAVPAPAVPIARAPEQPAPAIKPTLSEQDREMEELIARFAEADNDQIVIHG</sequence>